<reference evidence="2 3" key="1">
    <citation type="submission" date="2019-03" db="EMBL/GenBank/DDBJ databases">
        <title>Luteimonas zhaokaii sp.nov., isolated from the rectal contents of Plateau pika in Yushu, Qinghai Province, China.</title>
        <authorList>
            <person name="Zhang G."/>
        </authorList>
    </citation>
    <scope>NUCLEOTIDE SEQUENCE [LARGE SCALE GENOMIC DNA]</scope>
    <source>
        <strain evidence="2 3">THG-MD21</strain>
    </source>
</reference>
<feature type="transmembrane region" description="Helical" evidence="1">
    <location>
        <begin position="275"/>
        <end position="293"/>
    </location>
</feature>
<evidence type="ECO:0000313" key="2">
    <source>
        <dbReference type="EMBL" id="TDK29446.1"/>
    </source>
</evidence>
<gene>
    <name evidence="2" type="ORF">E2F49_13795</name>
</gene>
<feature type="transmembrane region" description="Helical" evidence="1">
    <location>
        <begin position="446"/>
        <end position="466"/>
    </location>
</feature>
<feature type="transmembrane region" description="Helical" evidence="1">
    <location>
        <begin position="299"/>
        <end position="321"/>
    </location>
</feature>
<comment type="caution">
    <text evidence="2">The sequence shown here is derived from an EMBL/GenBank/DDBJ whole genome shotgun (WGS) entry which is preliminary data.</text>
</comment>
<dbReference type="OrthoDB" id="6065092at2"/>
<evidence type="ECO:0000313" key="3">
    <source>
        <dbReference type="Proteomes" id="UP000295543"/>
    </source>
</evidence>
<dbReference type="EMBL" id="SMTG01000006">
    <property type="protein sequence ID" value="TDK29446.1"/>
    <property type="molecule type" value="Genomic_DNA"/>
</dbReference>
<feature type="transmembrane region" description="Helical" evidence="1">
    <location>
        <begin position="103"/>
        <end position="122"/>
    </location>
</feature>
<dbReference type="Proteomes" id="UP000295543">
    <property type="component" value="Unassembled WGS sequence"/>
</dbReference>
<keyword evidence="1" id="KW-0472">Membrane</keyword>
<feature type="transmembrane region" description="Helical" evidence="1">
    <location>
        <begin position="386"/>
        <end position="408"/>
    </location>
</feature>
<sequence length="481" mass="50895">MNAVAVSAPSRGLFGDTGAALAACTLRRHRFLMGIVYCVLLGLGALLGAVGPTGSESRADGLGFFVLVANFSIWAGWFARLLLLQSTASRLRAPGVTAAVRRALLWAALVTLVVPATILFSVGVPTSVALGAPLLGVLGGLLFSVLPAPAAFALLVLPGLAQMFSSYLPPMQPWHLAAATAAGAMVLAVCVRSLLRARDPEAIPAWRRPLMLQAPAGMVVWTDPKSAAVHDAPAIHDGWMVAMPRPDHAGPHAPRAAIDMLLAGPMGYLERRATWKQWGFMILAIAVLMMIPFRGDTPLIRNALLVGVVVGLLASGWTLALRLERQRRRLSAELSELALLPGLGTPAQAGARMRHSVMRRLGQLMLFAFAGLLLLAWMRGLAWPHVALLLGMLAGTGAASLLMCATAVSGSTVASVRMFLLMLPLMIAAAGTLIIAMIRIPLDGQGLIWTVVWTILTVAYGVAALVPLRRSRARPHAFLLD</sequence>
<accession>A0A4R5U5Y6</accession>
<proteinExistence type="predicted"/>
<dbReference type="AlphaFoldDB" id="A0A4R5U5Y6"/>
<feature type="transmembrane region" description="Helical" evidence="1">
    <location>
        <begin position="32"/>
        <end position="50"/>
    </location>
</feature>
<feature type="transmembrane region" description="Helical" evidence="1">
    <location>
        <begin position="361"/>
        <end position="380"/>
    </location>
</feature>
<name>A0A4R5U5Y6_9GAMM</name>
<protein>
    <submittedName>
        <fullName evidence="2">Uncharacterized protein</fullName>
    </submittedName>
</protein>
<keyword evidence="3" id="KW-1185">Reference proteome</keyword>
<dbReference type="RefSeq" id="WP_133394419.1">
    <property type="nucleotide sequence ID" value="NZ_SMTG01000006.1"/>
</dbReference>
<organism evidence="2 3">
    <name type="scientific">Luteimonas terrae</name>
    <dbReference type="NCBI Taxonomy" id="1530191"/>
    <lineage>
        <taxon>Bacteria</taxon>
        <taxon>Pseudomonadati</taxon>
        <taxon>Pseudomonadota</taxon>
        <taxon>Gammaproteobacteria</taxon>
        <taxon>Lysobacterales</taxon>
        <taxon>Lysobacteraceae</taxon>
        <taxon>Luteimonas</taxon>
    </lineage>
</organism>
<feature type="transmembrane region" description="Helical" evidence="1">
    <location>
        <begin position="420"/>
        <end position="440"/>
    </location>
</feature>
<evidence type="ECO:0000256" key="1">
    <source>
        <dbReference type="SAM" id="Phobius"/>
    </source>
</evidence>
<feature type="transmembrane region" description="Helical" evidence="1">
    <location>
        <begin position="134"/>
        <end position="156"/>
    </location>
</feature>
<feature type="transmembrane region" description="Helical" evidence="1">
    <location>
        <begin position="62"/>
        <end position="83"/>
    </location>
</feature>
<keyword evidence="1" id="KW-0812">Transmembrane</keyword>
<keyword evidence="1" id="KW-1133">Transmembrane helix</keyword>